<dbReference type="AlphaFoldDB" id="A0A0C3PNU1"/>
<evidence type="ECO:0000313" key="1">
    <source>
        <dbReference type="EMBL" id="KIO10089.1"/>
    </source>
</evidence>
<accession>A0A0C3PNU1</accession>
<gene>
    <name evidence="1" type="ORF">M404DRAFT_21745</name>
</gene>
<reference evidence="2" key="2">
    <citation type="submission" date="2015-01" db="EMBL/GenBank/DDBJ databases">
        <title>Evolutionary Origins and Diversification of the Mycorrhizal Mutualists.</title>
        <authorList>
            <consortium name="DOE Joint Genome Institute"/>
            <consortium name="Mycorrhizal Genomics Consortium"/>
            <person name="Kohler A."/>
            <person name="Kuo A."/>
            <person name="Nagy L.G."/>
            <person name="Floudas D."/>
            <person name="Copeland A."/>
            <person name="Barry K.W."/>
            <person name="Cichocki N."/>
            <person name="Veneault-Fourrey C."/>
            <person name="LaButti K."/>
            <person name="Lindquist E.A."/>
            <person name="Lipzen A."/>
            <person name="Lundell T."/>
            <person name="Morin E."/>
            <person name="Murat C."/>
            <person name="Riley R."/>
            <person name="Ohm R."/>
            <person name="Sun H."/>
            <person name="Tunlid A."/>
            <person name="Henrissat B."/>
            <person name="Grigoriev I.V."/>
            <person name="Hibbett D.S."/>
            <person name="Martin F."/>
        </authorList>
    </citation>
    <scope>NUCLEOTIDE SEQUENCE [LARGE SCALE GENOMIC DNA]</scope>
    <source>
        <strain evidence="2">Marx 270</strain>
    </source>
</reference>
<name>A0A0C3PNU1_PISTI</name>
<dbReference type="Proteomes" id="UP000054217">
    <property type="component" value="Unassembled WGS sequence"/>
</dbReference>
<evidence type="ECO:0000313" key="2">
    <source>
        <dbReference type="Proteomes" id="UP000054217"/>
    </source>
</evidence>
<reference evidence="1 2" key="1">
    <citation type="submission" date="2014-04" db="EMBL/GenBank/DDBJ databases">
        <authorList>
            <consortium name="DOE Joint Genome Institute"/>
            <person name="Kuo A."/>
            <person name="Kohler A."/>
            <person name="Costa M.D."/>
            <person name="Nagy L.G."/>
            <person name="Floudas D."/>
            <person name="Copeland A."/>
            <person name="Barry K.W."/>
            <person name="Cichocki N."/>
            <person name="Veneault-Fourrey C."/>
            <person name="LaButti K."/>
            <person name="Lindquist E.A."/>
            <person name="Lipzen A."/>
            <person name="Lundell T."/>
            <person name="Morin E."/>
            <person name="Murat C."/>
            <person name="Sun H."/>
            <person name="Tunlid A."/>
            <person name="Henrissat B."/>
            <person name="Grigoriev I.V."/>
            <person name="Hibbett D.S."/>
            <person name="Martin F."/>
            <person name="Nordberg H.P."/>
            <person name="Cantor M.N."/>
            <person name="Hua S.X."/>
        </authorList>
    </citation>
    <scope>NUCLEOTIDE SEQUENCE [LARGE SCALE GENOMIC DNA]</scope>
    <source>
        <strain evidence="1 2">Marx 270</strain>
    </source>
</reference>
<proteinExistence type="predicted"/>
<dbReference type="InParanoid" id="A0A0C3PNU1"/>
<keyword evidence="2" id="KW-1185">Reference proteome</keyword>
<protein>
    <submittedName>
        <fullName evidence="1">Uncharacterized protein</fullName>
    </submittedName>
</protein>
<dbReference type="EMBL" id="KN831953">
    <property type="protein sequence ID" value="KIO10089.1"/>
    <property type="molecule type" value="Genomic_DNA"/>
</dbReference>
<organism evidence="1 2">
    <name type="scientific">Pisolithus tinctorius Marx 270</name>
    <dbReference type="NCBI Taxonomy" id="870435"/>
    <lineage>
        <taxon>Eukaryota</taxon>
        <taxon>Fungi</taxon>
        <taxon>Dikarya</taxon>
        <taxon>Basidiomycota</taxon>
        <taxon>Agaricomycotina</taxon>
        <taxon>Agaricomycetes</taxon>
        <taxon>Agaricomycetidae</taxon>
        <taxon>Boletales</taxon>
        <taxon>Sclerodermatineae</taxon>
        <taxon>Pisolithaceae</taxon>
        <taxon>Pisolithus</taxon>
    </lineage>
</organism>
<dbReference type="HOGENOM" id="CLU_1759548_0_0_1"/>
<sequence>MPSLRSAFASAVFVPANTLLVGVLFLCVGLASEPFSRPCRASELVGVGLDLTPSQGRLAAVNVKDLNGIVNDMIQVDTHVVGSKAACARDSGCLKCMMMLNEASIFFTKLCLQLQGAFVNTNLQNSSKEATLLVCNIKTVFVLELPAK</sequence>